<feature type="compositionally biased region" description="Polar residues" evidence="1">
    <location>
        <begin position="146"/>
        <end position="155"/>
    </location>
</feature>
<feature type="compositionally biased region" description="Polar residues" evidence="1">
    <location>
        <begin position="100"/>
        <end position="114"/>
    </location>
</feature>
<dbReference type="Proteomes" id="UP000041254">
    <property type="component" value="Unassembled WGS sequence"/>
</dbReference>
<evidence type="ECO:0000256" key="1">
    <source>
        <dbReference type="SAM" id="MobiDB-lite"/>
    </source>
</evidence>
<proteinExistence type="predicted"/>
<feature type="chain" id="PRO_5005187442" description="EGF-like domain-containing protein" evidence="2">
    <location>
        <begin position="21"/>
        <end position="155"/>
    </location>
</feature>
<evidence type="ECO:0000256" key="2">
    <source>
        <dbReference type="SAM" id="SignalP"/>
    </source>
</evidence>
<name>A0A0G4E9Q9_VITBC</name>
<dbReference type="AlphaFoldDB" id="A0A0G4E9Q9"/>
<keyword evidence="2" id="KW-0732">Signal</keyword>
<keyword evidence="4" id="KW-1185">Reference proteome</keyword>
<protein>
    <recommendedName>
        <fullName evidence="5">EGF-like domain-containing protein</fullName>
    </recommendedName>
</protein>
<dbReference type="EMBL" id="CDMY01000055">
    <property type="protein sequence ID" value="CEL92174.1"/>
    <property type="molecule type" value="Genomic_DNA"/>
</dbReference>
<organism evidence="3 4">
    <name type="scientific">Vitrella brassicaformis (strain CCMP3155)</name>
    <dbReference type="NCBI Taxonomy" id="1169540"/>
    <lineage>
        <taxon>Eukaryota</taxon>
        <taxon>Sar</taxon>
        <taxon>Alveolata</taxon>
        <taxon>Colpodellida</taxon>
        <taxon>Vitrellaceae</taxon>
        <taxon>Vitrella</taxon>
    </lineage>
</organism>
<sequence>MTMTIFQSFAALLLFAVCQCKGHIHLGKLERGGAGGGGTCIDQDEALETYQIYRRCTGTQDTGRSCGEVNVEAGETVQCQCGYNKDARFGCQRIPDLSEKPSQTVETPAATQDNEAQEKVPAGPVEAEAEEREHPRRPAKPKRRSPTTSNPPSRR</sequence>
<accession>A0A0G4E9Q9</accession>
<dbReference type="InParanoid" id="A0A0G4E9Q9"/>
<gene>
    <name evidence="3" type="ORF">Vbra_10912</name>
</gene>
<reference evidence="3 4" key="1">
    <citation type="submission" date="2014-11" db="EMBL/GenBank/DDBJ databases">
        <authorList>
            <person name="Zhu J."/>
            <person name="Qi W."/>
            <person name="Song R."/>
        </authorList>
    </citation>
    <scope>NUCLEOTIDE SEQUENCE [LARGE SCALE GENOMIC DNA]</scope>
</reference>
<feature type="region of interest" description="Disordered" evidence="1">
    <location>
        <begin position="94"/>
        <end position="155"/>
    </location>
</feature>
<evidence type="ECO:0000313" key="4">
    <source>
        <dbReference type="Proteomes" id="UP000041254"/>
    </source>
</evidence>
<dbReference type="VEuPathDB" id="CryptoDB:Vbra_10912"/>
<feature type="signal peptide" evidence="2">
    <location>
        <begin position="1"/>
        <end position="20"/>
    </location>
</feature>
<evidence type="ECO:0008006" key="5">
    <source>
        <dbReference type="Google" id="ProtNLM"/>
    </source>
</evidence>
<evidence type="ECO:0000313" key="3">
    <source>
        <dbReference type="EMBL" id="CEL92174.1"/>
    </source>
</evidence>